<feature type="active site" evidence="8">
    <location>
        <position position="759"/>
    </location>
</feature>
<keyword evidence="9" id="KW-0732">Signal</keyword>
<feature type="active site" evidence="8">
    <location>
        <position position="750"/>
    </location>
</feature>
<dbReference type="Pfam" id="PF02927">
    <property type="entry name" value="CelD_N"/>
    <property type="match status" value="1"/>
</dbReference>
<evidence type="ECO:0000256" key="1">
    <source>
        <dbReference type="ARBA" id="ARBA00007072"/>
    </source>
</evidence>
<proteinExistence type="inferred from homology"/>
<dbReference type="Gene3D" id="2.60.40.10">
    <property type="entry name" value="Immunoglobulins"/>
    <property type="match status" value="1"/>
</dbReference>
<keyword evidence="4 7" id="KW-0119">Carbohydrate metabolism</keyword>
<evidence type="ECO:0000256" key="9">
    <source>
        <dbReference type="RuleBase" id="RU361166"/>
    </source>
</evidence>
<keyword evidence="5 7" id="KW-0326">Glycosidase</keyword>
<evidence type="ECO:0000256" key="8">
    <source>
        <dbReference type="PROSITE-ProRule" id="PRU10060"/>
    </source>
</evidence>
<feature type="domain" description="Cellulase Ig-like" evidence="13">
    <location>
        <begin position="252"/>
        <end position="322"/>
    </location>
</feature>
<feature type="signal peptide" evidence="9">
    <location>
        <begin position="1"/>
        <end position="20"/>
    </location>
</feature>
<dbReference type="PROSITE" id="PS00592">
    <property type="entry name" value="GH9_2"/>
    <property type="match status" value="1"/>
</dbReference>
<dbReference type="InterPro" id="IPR003305">
    <property type="entry name" value="CenC_carb-bd"/>
</dbReference>
<dbReference type="eggNOG" id="COG5297">
    <property type="taxonomic scope" value="Bacteria"/>
</dbReference>
<dbReference type="PROSITE" id="PS51257">
    <property type="entry name" value="PROKAR_LIPOPROTEIN"/>
    <property type="match status" value="1"/>
</dbReference>
<feature type="domain" description="Glycoside hydrolase family 9" evidence="11">
    <location>
        <begin position="341"/>
        <end position="772"/>
    </location>
</feature>
<dbReference type="SUPFAM" id="SSF48208">
    <property type="entry name" value="Six-hairpin glycosidases"/>
    <property type="match status" value="1"/>
</dbReference>
<reference evidence="14 15" key="2">
    <citation type="submission" date="2012-02" db="EMBL/GenBank/DDBJ databases">
        <title>Improved High-Quality Draft sequence of Eubacterium cellulosolvens 6.</title>
        <authorList>
            <consortium name="US DOE Joint Genome Institute"/>
            <person name="Lucas S."/>
            <person name="Han J."/>
            <person name="Lapidus A."/>
            <person name="Cheng J.-F."/>
            <person name="Goodwin L."/>
            <person name="Pitluck S."/>
            <person name="Peters L."/>
            <person name="Mikhailova N."/>
            <person name="Gu W."/>
            <person name="Detter J.C."/>
            <person name="Han C."/>
            <person name="Tapia R."/>
            <person name="Land M."/>
            <person name="Hauser L."/>
            <person name="Kyrpides N."/>
            <person name="Ivanova N."/>
            <person name="Pagani I."/>
            <person name="Johnson E."/>
            <person name="Mukhopadhyay B."/>
            <person name="Anderson I."/>
            <person name="Woyke T."/>
        </authorList>
    </citation>
    <scope>NUCLEOTIDE SEQUENCE [LARGE SCALE GENOMIC DNA]</scope>
    <source>
        <strain evidence="14 15">6</strain>
    </source>
</reference>
<dbReference type="InterPro" id="IPR008979">
    <property type="entry name" value="Galactose-bd-like_sf"/>
</dbReference>
<evidence type="ECO:0000259" key="13">
    <source>
        <dbReference type="Pfam" id="PF02927"/>
    </source>
</evidence>
<dbReference type="HOGENOM" id="CLU_006010_2_0_9"/>
<dbReference type="InterPro" id="IPR013783">
    <property type="entry name" value="Ig-like_fold"/>
</dbReference>
<evidence type="ECO:0000256" key="5">
    <source>
        <dbReference type="ARBA" id="ARBA00023295"/>
    </source>
</evidence>
<dbReference type="Gene3D" id="1.50.10.10">
    <property type="match status" value="1"/>
</dbReference>
<feature type="domain" description="CBM-cenC" evidence="12">
    <location>
        <begin position="85"/>
        <end position="208"/>
    </location>
</feature>
<evidence type="ECO:0000256" key="4">
    <source>
        <dbReference type="ARBA" id="ARBA00023277"/>
    </source>
</evidence>
<feature type="active site" evidence="7">
    <location>
        <position position="707"/>
    </location>
</feature>
<dbReference type="AlphaFoldDB" id="I5AVC9"/>
<evidence type="ECO:0000259" key="12">
    <source>
        <dbReference type="Pfam" id="PF02018"/>
    </source>
</evidence>
<dbReference type="EMBL" id="CM001487">
    <property type="protein sequence ID" value="EIM57752.1"/>
    <property type="molecule type" value="Genomic_DNA"/>
</dbReference>
<reference evidence="14 15" key="1">
    <citation type="submission" date="2010-08" db="EMBL/GenBank/DDBJ databases">
        <authorList>
            <consortium name="US DOE Joint Genome Institute (JGI-PGF)"/>
            <person name="Lucas S."/>
            <person name="Copeland A."/>
            <person name="Lapidus A."/>
            <person name="Cheng J.-F."/>
            <person name="Bruce D."/>
            <person name="Goodwin L."/>
            <person name="Pitluck S."/>
            <person name="Land M.L."/>
            <person name="Hauser L."/>
            <person name="Chang Y.-J."/>
            <person name="Anderson I.J."/>
            <person name="Johnson E."/>
            <person name="Mulhopadhyay B."/>
            <person name="Kyrpides N."/>
            <person name="Woyke T.J."/>
        </authorList>
    </citation>
    <scope>NUCLEOTIDE SEQUENCE [LARGE SCALE GENOMIC DNA]</scope>
    <source>
        <strain evidence="14 15">6</strain>
    </source>
</reference>
<evidence type="ECO:0000256" key="10">
    <source>
        <dbReference type="SAM" id="MobiDB-lite"/>
    </source>
</evidence>
<dbReference type="InterPro" id="IPR033126">
    <property type="entry name" value="Glyco_hydro_9_Asp/Glu_AS"/>
</dbReference>
<dbReference type="Pfam" id="PF02018">
    <property type="entry name" value="CBM_4_9"/>
    <property type="match status" value="1"/>
</dbReference>
<keyword evidence="2 7" id="KW-0378">Hydrolase</keyword>
<keyword evidence="3 9" id="KW-0136">Cellulose degradation</keyword>
<dbReference type="InterPro" id="IPR018221">
    <property type="entry name" value="Glyco_hydro_9_His_AS"/>
</dbReference>
<evidence type="ECO:0000256" key="7">
    <source>
        <dbReference type="PROSITE-ProRule" id="PRU10059"/>
    </source>
</evidence>
<feature type="chain" id="PRO_5039762477" description="Endoglucanase" evidence="9">
    <location>
        <begin position="21"/>
        <end position="775"/>
    </location>
</feature>
<dbReference type="SUPFAM" id="SSF81296">
    <property type="entry name" value="E set domains"/>
    <property type="match status" value="1"/>
</dbReference>
<dbReference type="CDD" id="cd02850">
    <property type="entry name" value="E_set_Cellulase_N"/>
    <property type="match status" value="1"/>
</dbReference>
<evidence type="ECO:0000259" key="11">
    <source>
        <dbReference type="Pfam" id="PF00759"/>
    </source>
</evidence>
<evidence type="ECO:0000256" key="6">
    <source>
        <dbReference type="ARBA" id="ARBA00023326"/>
    </source>
</evidence>
<protein>
    <recommendedName>
        <fullName evidence="9">Endoglucanase</fullName>
        <ecNumber evidence="9">3.2.1.4</ecNumber>
    </recommendedName>
</protein>
<dbReference type="InterPro" id="IPR012341">
    <property type="entry name" value="6hp_glycosidase-like_sf"/>
</dbReference>
<dbReference type="Proteomes" id="UP000005753">
    <property type="component" value="Chromosome"/>
</dbReference>
<dbReference type="GO" id="GO:0008810">
    <property type="term" value="F:cellulase activity"/>
    <property type="evidence" value="ECO:0007669"/>
    <property type="project" value="UniProtKB-EC"/>
</dbReference>
<evidence type="ECO:0000256" key="2">
    <source>
        <dbReference type="ARBA" id="ARBA00022801"/>
    </source>
</evidence>
<dbReference type="GO" id="GO:0030245">
    <property type="term" value="P:cellulose catabolic process"/>
    <property type="evidence" value="ECO:0007669"/>
    <property type="project" value="UniProtKB-KW"/>
</dbReference>
<dbReference type="STRING" id="633697.EubceDRAFT1_1978"/>
<dbReference type="Gene3D" id="2.60.120.260">
    <property type="entry name" value="Galactose-binding domain-like"/>
    <property type="match status" value="1"/>
</dbReference>
<dbReference type="Pfam" id="PF00759">
    <property type="entry name" value="Glyco_hydro_9"/>
    <property type="match status" value="1"/>
</dbReference>
<sequence length="775" mass="84325">MKKKRAAALISAMVFAGGIAGCSIEKAGTASVSYVQEVVERSSSSDKDDPADNNVVNDVATGTITGGENSGPDDSVALPESGTSIIDQNFDDGGNGHFSIYNNGGSCKISNQDNELAVDIQRCGDVDYGNQVYYDGFKLDKGAVYVLSFDLSSTVDRKVACRIQLNGGDYHAYFEDSIHAGAQMQHFEEEFTMEEDSDPAPRFCFNMGLMDDMSADPGDHTVRIDNVRLVAKDVSGATAGAGLPSYPDAVTSQIGFRPDDVKTVVVRNAEEGGSYSLINDKTGKVVYKGELGELRYDEAAQKRIRIGDFSGYKTRGIYHIHVITEAAVQDTPPFEIGNDIYDAMFRDTLRMLYEQRCGMKVKGQSSAFSHDSCHTGKALIYGTSKVIDVSGGWHDAGDYGRYVVSGAKTVADLLWAYRDYDVRSDELGIPESGNKIPDILDEARYELDWMLKMQDEETGGVYHKVTCKVFPETVGPVDETDQLIVSPVSTAATGDFAAVMAMASEIYRQIDPDFSKKAKAAAEKAFEYIRDTKDTAGFTNPEGIVTGEYPDHGTEDEILWAAVELYLAGDKDCAEVIRRRWNPDIMKMGLGWAKMTGYACGDLIRGAGSELKDVTETMKKNLLKDADELLEQTEKSAYGCSLGKNFSWGSNMTAANNGMLLELAADVTGDEKYRQAAHEQIGYLLGKNPLGYCFVTGYGTLSPINPHHRPSQLAGNAMKGMLVGGPNKSLEDPYAKAVLEGQPAGMCYVDNSQSYSTNEVAIYWNSPLIYLLAGK</sequence>
<feature type="region of interest" description="Disordered" evidence="10">
    <location>
        <begin position="41"/>
        <end position="74"/>
    </location>
</feature>
<name>I5AVC9_EUBC6</name>
<feature type="compositionally biased region" description="Basic and acidic residues" evidence="10">
    <location>
        <begin position="41"/>
        <end position="50"/>
    </location>
</feature>
<dbReference type="SUPFAM" id="SSF49785">
    <property type="entry name" value="Galactose-binding domain-like"/>
    <property type="match status" value="1"/>
</dbReference>
<comment type="catalytic activity">
    <reaction evidence="9">
        <text>Endohydrolysis of (1-&gt;4)-beta-D-glucosidic linkages in cellulose, lichenin and cereal beta-D-glucans.</text>
        <dbReference type="EC" id="3.2.1.4"/>
    </reaction>
</comment>
<evidence type="ECO:0000313" key="15">
    <source>
        <dbReference type="Proteomes" id="UP000005753"/>
    </source>
</evidence>
<dbReference type="InterPro" id="IPR008928">
    <property type="entry name" value="6-hairpin_glycosidase_sf"/>
</dbReference>
<dbReference type="OrthoDB" id="9758662at2"/>
<evidence type="ECO:0000313" key="14">
    <source>
        <dbReference type="EMBL" id="EIM57752.1"/>
    </source>
</evidence>
<keyword evidence="6 7" id="KW-0624">Polysaccharide degradation</keyword>
<organism evidence="14 15">
    <name type="scientific">Eubacterium cellulosolvens (strain ATCC 43171 / JCM 9499 / 6)</name>
    <name type="common">Cillobacterium cellulosolvens</name>
    <dbReference type="NCBI Taxonomy" id="633697"/>
    <lineage>
        <taxon>Bacteria</taxon>
        <taxon>Bacillati</taxon>
        <taxon>Bacillota</taxon>
        <taxon>Clostridia</taxon>
        <taxon>Eubacteriales</taxon>
        <taxon>Eubacteriaceae</taxon>
        <taxon>Eubacterium</taxon>
    </lineage>
</organism>
<dbReference type="InterPro" id="IPR004197">
    <property type="entry name" value="Cellulase_Ig-like"/>
</dbReference>
<keyword evidence="15" id="KW-1185">Reference proteome</keyword>
<gene>
    <name evidence="14" type="ORF">EubceDRAFT1_1978</name>
</gene>
<accession>I5AVC9</accession>
<dbReference type="PANTHER" id="PTHR22298">
    <property type="entry name" value="ENDO-1,4-BETA-GLUCANASE"/>
    <property type="match status" value="1"/>
</dbReference>
<dbReference type="InterPro" id="IPR014756">
    <property type="entry name" value="Ig_E-set"/>
</dbReference>
<dbReference type="PROSITE" id="PS00698">
    <property type="entry name" value="GH9_3"/>
    <property type="match status" value="1"/>
</dbReference>
<evidence type="ECO:0000256" key="3">
    <source>
        <dbReference type="ARBA" id="ARBA00023001"/>
    </source>
</evidence>
<comment type="similarity">
    <text evidence="1 7 9">Belongs to the glycosyl hydrolase 9 (cellulase E) family.</text>
</comment>
<dbReference type="InterPro" id="IPR001701">
    <property type="entry name" value="Glyco_hydro_9"/>
</dbReference>
<dbReference type="EC" id="3.2.1.4" evidence="9"/>